<evidence type="ECO:0000256" key="1">
    <source>
        <dbReference type="SAM" id="Phobius"/>
    </source>
</evidence>
<feature type="transmembrane region" description="Helical" evidence="1">
    <location>
        <begin position="88"/>
        <end position="106"/>
    </location>
</feature>
<feature type="transmembrane region" description="Helical" evidence="1">
    <location>
        <begin position="286"/>
        <end position="306"/>
    </location>
</feature>
<feature type="transmembrane region" description="Helical" evidence="1">
    <location>
        <begin position="255"/>
        <end position="274"/>
    </location>
</feature>
<gene>
    <name evidence="2" type="ORF">COS30_00105</name>
</gene>
<proteinExistence type="predicted"/>
<evidence type="ECO:0000313" key="2">
    <source>
        <dbReference type="EMBL" id="PIV38800.1"/>
    </source>
</evidence>
<reference evidence="3" key="1">
    <citation type="submission" date="2017-09" db="EMBL/GenBank/DDBJ databases">
        <title>Depth-based differentiation of microbial function through sediment-hosted aquifers and enrichment of novel symbionts in the deep terrestrial subsurface.</title>
        <authorList>
            <person name="Probst A.J."/>
            <person name="Ladd B."/>
            <person name="Jarett J.K."/>
            <person name="Geller-Mcgrath D.E."/>
            <person name="Sieber C.M.K."/>
            <person name="Emerson J.B."/>
            <person name="Anantharaman K."/>
            <person name="Thomas B.C."/>
            <person name="Malmstrom R."/>
            <person name="Stieglmeier M."/>
            <person name="Klingl A."/>
            <person name="Woyke T."/>
            <person name="Ryan C.M."/>
            <person name="Banfield J.F."/>
        </authorList>
    </citation>
    <scope>NUCLEOTIDE SEQUENCE [LARGE SCALE GENOMIC DNA]</scope>
</reference>
<comment type="caution">
    <text evidence="2">The sequence shown here is derived from an EMBL/GenBank/DDBJ whole genome shotgun (WGS) entry which is preliminary data.</text>
</comment>
<protein>
    <recommendedName>
        <fullName evidence="4">Prepilin type IV endopeptidase peptidase domain-containing protein</fullName>
    </recommendedName>
</protein>
<dbReference type="Gene3D" id="1.20.120.1220">
    <property type="match status" value="1"/>
</dbReference>
<dbReference type="Proteomes" id="UP000229247">
    <property type="component" value="Unassembled WGS sequence"/>
</dbReference>
<evidence type="ECO:0008006" key="4">
    <source>
        <dbReference type="Google" id="ProtNLM"/>
    </source>
</evidence>
<feature type="transmembrane region" description="Helical" evidence="1">
    <location>
        <begin position="198"/>
        <end position="218"/>
    </location>
</feature>
<feature type="transmembrane region" description="Helical" evidence="1">
    <location>
        <begin position="112"/>
        <end position="142"/>
    </location>
</feature>
<feature type="transmembrane region" description="Helical" evidence="1">
    <location>
        <begin position="225"/>
        <end position="243"/>
    </location>
</feature>
<dbReference type="EMBL" id="PEUE01000003">
    <property type="protein sequence ID" value="PIV38800.1"/>
    <property type="molecule type" value="Genomic_DNA"/>
</dbReference>
<evidence type="ECO:0000313" key="3">
    <source>
        <dbReference type="Proteomes" id="UP000229247"/>
    </source>
</evidence>
<keyword evidence="1" id="KW-0472">Membrane</keyword>
<dbReference type="AlphaFoldDB" id="A0A2M7D724"/>
<keyword evidence="1" id="KW-0812">Transmembrane</keyword>
<keyword evidence="1" id="KW-1133">Transmembrane helix</keyword>
<name>A0A2M7D724_9BACT</name>
<organism evidence="2 3">
    <name type="scientific">Candidatus Portnoybacteria bacterium CG02_land_8_20_14_3_00_45_8</name>
    <dbReference type="NCBI Taxonomy" id="1974807"/>
    <lineage>
        <taxon>Bacteria</taxon>
        <taxon>Candidatus Portnoyibacteriota</taxon>
    </lineage>
</organism>
<sequence length="308" mass="35093">MSFVNYFLVSTALFIGILTVYEDIKFGKIRNKWILVGLFIGMGTHLGLMNNIFSVDYVLKVYLNAGIALLLGYLIWRFNGWSAGDAKLFFIFSLLLPLKFYWRSWLPIFPSLVILINTFVPLLIFIFGRSVFGAVRGIFLFLRQNGLEARSKEGISNLFQRIKKNYRRYLGTAARFFLAFVVFQLVRLEGGSFMSRFAWGQAGLLGLMVFLGIAASRAFKNKKSLIAVAVAIAFYLLLRQIFYSKSLLLDIVLTAKGSILYLTGLGLLFWLFSFYERVGKSKGLHFAWWLFLGLILTMAINGSVLMSW</sequence>
<accession>A0A2M7D724</accession>
<feature type="transmembrane region" description="Helical" evidence="1">
    <location>
        <begin position="169"/>
        <end position="186"/>
    </location>
</feature>
<feature type="transmembrane region" description="Helical" evidence="1">
    <location>
        <begin position="59"/>
        <end position="76"/>
    </location>
</feature>
<feature type="transmembrane region" description="Helical" evidence="1">
    <location>
        <begin position="6"/>
        <end position="21"/>
    </location>
</feature>
<feature type="transmembrane region" description="Helical" evidence="1">
    <location>
        <begin position="33"/>
        <end position="53"/>
    </location>
</feature>